<dbReference type="AlphaFoldDB" id="A0AAW1V5S8"/>
<dbReference type="GO" id="GO:0005737">
    <property type="term" value="C:cytoplasm"/>
    <property type="evidence" value="ECO:0007669"/>
    <property type="project" value="TreeGrafter"/>
</dbReference>
<feature type="domain" description="PPIase cyclophilin-type" evidence="9">
    <location>
        <begin position="31"/>
        <end position="189"/>
    </location>
</feature>
<dbReference type="EMBL" id="JARQZJ010000121">
    <property type="protein sequence ID" value="KAK9888459.1"/>
    <property type="molecule type" value="Genomic_DNA"/>
</dbReference>
<evidence type="ECO:0000256" key="6">
    <source>
        <dbReference type="ARBA" id="ARBA00056644"/>
    </source>
</evidence>
<dbReference type="InterPro" id="IPR029000">
    <property type="entry name" value="Cyclophilin-like_dom_sf"/>
</dbReference>
<evidence type="ECO:0000256" key="1">
    <source>
        <dbReference type="ARBA" id="ARBA00000971"/>
    </source>
</evidence>
<dbReference type="PANTHER" id="PTHR11071:SF561">
    <property type="entry name" value="PEPTIDYL-PROLYL CIS-TRANS ISOMERASE D-RELATED"/>
    <property type="match status" value="1"/>
</dbReference>
<dbReference type="SUPFAM" id="SSF50891">
    <property type="entry name" value="Cyclophilin-like"/>
    <property type="match status" value="1"/>
</dbReference>
<feature type="transmembrane region" description="Helical" evidence="8">
    <location>
        <begin position="207"/>
        <end position="232"/>
    </location>
</feature>
<keyword evidence="8" id="KW-0472">Membrane</keyword>
<dbReference type="PROSITE" id="PS50072">
    <property type="entry name" value="CSA_PPIASE_2"/>
    <property type="match status" value="1"/>
</dbReference>
<comment type="caution">
    <text evidence="10">The sequence shown here is derived from an EMBL/GenBank/DDBJ whole genome shotgun (WGS) entry which is preliminary data.</text>
</comment>
<comment type="similarity">
    <text evidence="2 7">Belongs to the cyclophilin-type PPIase family.</text>
</comment>
<dbReference type="InterPro" id="IPR002130">
    <property type="entry name" value="Cyclophilin-type_PPIase_dom"/>
</dbReference>
<organism evidence="10 11">
    <name type="scientific">Henosepilachna vigintioctopunctata</name>
    <dbReference type="NCBI Taxonomy" id="420089"/>
    <lineage>
        <taxon>Eukaryota</taxon>
        <taxon>Metazoa</taxon>
        <taxon>Ecdysozoa</taxon>
        <taxon>Arthropoda</taxon>
        <taxon>Hexapoda</taxon>
        <taxon>Insecta</taxon>
        <taxon>Pterygota</taxon>
        <taxon>Neoptera</taxon>
        <taxon>Endopterygota</taxon>
        <taxon>Coleoptera</taxon>
        <taxon>Polyphaga</taxon>
        <taxon>Cucujiformia</taxon>
        <taxon>Coccinelloidea</taxon>
        <taxon>Coccinellidae</taxon>
        <taxon>Epilachninae</taxon>
        <taxon>Epilachnini</taxon>
        <taxon>Henosepilachna</taxon>
    </lineage>
</organism>
<keyword evidence="11" id="KW-1185">Reference proteome</keyword>
<evidence type="ECO:0000256" key="8">
    <source>
        <dbReference type="SAM" id="Phobius"/>
    </source>
</evidence>
<accession>A0AAW1V5S8</accession>
<comment type="function">
    <text evidence="6">PPIases accelerate the folding of proteins. It catalyzes the cis-trans isomerization of proline imidic peptide bonds in oligopeptides. Acts on the folding of rhodopsin RH1 and RH2 (but not RH3) and is required for visual transduction.</text>
</comment>
<dbReference type="GO" id="GO:0003755">
    <property type="term" value="F:peptidyl-prolyl cis-trans isomerase activity"/>
    <property type="evidence" value="ECO:0007669"/>
    <property type="project" value="UniProtKB-UniRule"/>
</dbReference>
<dbReference type="GO" id="GO:0006457">
    <property type="term" value="P:protein folding"/>
    <property type="evidence" value="ECO:0007669"/>
    <property type="project" value="InterPro"/>
</dbReference>
<reference evidence="10 11" key="1">
    <citation type="submission" date="2023-03" db="EMBL/GenBank/DDBJ databases">
        <title>Genome insight into feeding habits of ladybird beetles.</title>
        <authorList>
            <person name="Li H.-S."/>
            <person name="Huang Y.-H."/>
            <person name="Pang H."/>
        </authorList>
    </citation>
    <scope>NUCLEOTIDE SEQUENCE [LARGE SCALE GENOMIC DNA]</scope>
    <source>
        <strain evidence="10">SYSU_2023b</strain>
        <tissue evidence="10">Whole body</tissue>
    </source>
</reference>
<sequence>MWLLNTNFLFLITLMPSKSICQEYKVTDLIFFDITHNNNSIGRITIGLFGEVAPRTVENFKTIALDGIDGKSYEGSIFHRVIERFMIQGGDIVSGNGSGSISIYGETFQDENFIIKHSGAGLVSMANAGPDSNGCQFFITTMATPWLDGKHVVFGKVVKGQDVVHIIEHVKKDVNDRPLQPVIIKRSGQLNLPTPYMEPEKNYELTFWAWLKAGWFPLSFSFLILGIFHYMMSRLNELGSFRG</sequence>
<dbReference type="EC" id="5.2.1.8" evidence="7"/>
<keyword evidence="8" id="KW-1133">Transmembrane helix</keyword>
<feature type="signal peptide" evidence="7">
    <location>
        <begin position="1"/>
        <end position="21"/>
    </location>
</feature>
<evidence type="ECO:0000259" key="9">
    <source>
        <dbReference type="PROSITE" id="PS50072"/>
    </source>
</evidence>
<dbReference type="Gene3D" id="2.40.100.10">
    <property type="entry name" value="Cyclophilin-like"/>
    <property type="match status" value="1"/>
</dbReference>
<evidence type="ECO:0000256" key="5">
    <source>
        <dbReference type="ARBA" id="ARBA00023235"/>
    </source>
</evidence>
<dbReference type="InterPro" id="IPR020892">
    <property type="entry name" value="Cyclophilin-type_PPIase_CS"/>
</dbReference>
<feature type="chain" id="PRO_5043091158" description="Peptidyl-prolyl cis-trans isomerase" evidence="7">
    <location>
        <begin position="22"/>
        <end position="243"/>
    </location>
</feature>
<dbReference type="PROSITE" id="PS00170">
    <property type="entry name" value="CSA_PPIASE_1"/>
    <property type="match status" value="1"/>
</dbReference>
<evidence type="ECO:0000256" key="3">
    <source>
        <dbReference type="ARBA" id="ARBA00022729"/>
    </source>
</evidence>
<keyword evidence="8" id="KW-0812">Transmembrane</keyword>
<comment type="catalytic activity">
    <reaction evidence="1 7">
        <text>[protein]-peptidylproline (omega=180) = [protein]-peptidylproline (omega=0)</text>
        <dbReference type="Rhea" id="RHEA:16237"/>
        <dbReference type="Rhea" id="RHEA-COMP:10747"/>
        <dbReference type="Rhea" id="RHEA-COMP:10748"/>
        <dbReference type="ChEBI" id="CHEBI:83833"/>
        <dbReference type="ChEBI" id="CHEBI:83834"/>
        <dbReference type="EC" id="5.2.1.8"/>
    </reaction>
</comment>
<evidence type="ECO:0000256" key="7">
    <source>
        <dbReference type="RuleBase" id="RU363019"/>
    </source>
</evidence>
<evidence type="ECO:0000256" key="4">
    <source>
        <dbReference type="ARBA" id="ARBA00023110"/>
    </source>
</evidence>
<keyword evidence="5 7" id="KW-0413">Isomerase</keyword>
<keyword evidence="4 7" id="KW-0697">Rotamase</keyword>
<dbReference type="PRINTS" id="PR00153">
    <property type="entry name" value="CSAPPISMRASE"/>
</dbReference>
<dbReference type="Pfam" id="PF00160">
    <property type="entry name" value="Pro_isomerase"/>
    <property type="match status" value="1"/>
</dbReference>
<evidence type="ECO:0000313" key="11">
    <source>
        <dbReference type="Proteomes" id="UP001431783"/>
    </source>
</evidence>
<proteinExistence type="inferred from homology"/>
<evidence type="ECO:0000313" key="10">
    <source>
        <dbReference type="EMBL" id="KAK9888459.1"/>
    </source>
</evidence>
<dbReference type="Proteomes" id="UP001431783">
    <property type="component" value="Unassembled WGS sequence"/>
</dbReference>
<dbReference type="FunFam" id="2.40.100.10:FF:000019">
    <property type="entry name" value="Peptidyl-prolyl cis-trans isomerase"/>
    <property type="match status" value="1"/>
</dbReference>
<gene>
    <name evidence="10" type="ORF">WA026_000708</name>
</gene>
<dbReference type="PANTHER" id="PTHR11071">
    <property type="entry name" value="PEPTIDYL-PROLYL CIS-TRANS ISOMERASE"/>
    <property type="match status" value="1"/>
</dbReference>
<keyword evidence="3 7" id="KW-0732">Signal</keyword>
<name>A0AAW1V5S8_9CUCU</name>
<protein>
    <recommendedName>
        <fullName evidence="7">Peptidyl-prolyl cis-trans isomerase</fullName>
        <shortName evidence="7">PPIase</shortName>
        <ecNumber evidence="7">5.2.1.8</ecNumber>
    </recommendedName>
</protein>
<evidence type="ECO:0000256" key="2">
    <source>
        <dbReference type="ARBA" id="ARBA00007365"/>
    </source>
</evidence>
<dbReference type="GO" id="GO:0016018">
    <property type="term" value="F:cyclosporin A binding"/>
    <property type="evidence" value="ECO:0007669"/>
    <property type="project" value="TreeGrafter"/>
</dbReference>